<dbReference type="GO" id="GO:0003723">
    <property type="term" value="F:RNA binding"/>
    <property type="evidence" value="ECO:0007669"/>
    <property type="project" value="InterPro"/>
</dbReference>
<dbReference type="GO" id="GO:0160148">
    <property type="term" value="F:tRNA pseudouridine(55) synthase activity"/>
    <property type="evidence" value="ECO:0007669"/>
    <property type="project" value="UniProtKB-EC"/>
</dbReference>
<dbReference type="InterPro" id="IPR014780">
    <property type="entry name" value="tRNA_psdUridine_synth_TruB"/>
</dbReference>
<organism evidence="7 8">
    <name type="scientific">Cylindrobasidium torrendii FP15055 ss-10</name>
    <dbReference type="NCBI Taxonomy" id="1314674"/>
    <lineage>
        <taxon>Eukaryota</taxon>
        <taxon>Fungi</taxon>
        <taxon>Dikarya</taxon>
        <taxon>Basidiomycota</taxon>
        <taxon>Agaricomycotina</taxon>
        <taxon>Agaricomycetes</taxon>
        <taxon>Agaricomycetidae</taxon>
        <taxon>Agaricales</taxon>
        <taxon>Marasmiineae</taxon>
        <taxon>Physalacriaceae</taxon>
        <taxon>Cylindrobasidium</taxon>
    </lineage>
</organism>
<dbReference type="InterPro" id="IPR002501">
    <property type="entry name" value="PsdUridine_synth_N"/>
</dbReference>
<keyword evidence="5" id="KW-0413">Isomerase</keyword>
<comment type="similarity">
    <text evidence="2">Belongs to the pseudouridine synthase TruB family.</text>
</comment>
<dbReference type="Gene3D" id="3.30.2350.10">
    <property type="entry name" value="Pseudouridine synthase"/>
    <property type="match status" value="1"/>
</dbReference>
<dbReference type="HAMAP" id="MF_01080">
    <property type="entry name" value="TruB_bact"/>
    <property type="match status" value="1"/>
</dbReference>
<proteinExistence type="inferred from homology"/>
<feature type="domain" description="Pseudouridine synthase II N-terminal" evidence="6">
    <location>
        <begin position="61"/>
        <end position="198"/>
    </location>
</feature>
<evidence type="ECO:0000259" key="6">
    <source>
        <dbReference type="Pfam" id="PF01509"/>
    </source>
</evidence>
<protein>
    <recommendedName>
        <fullName evidence="3">tRNA pseudouridine(55) synthase</fullName>
        <ecNumber evidence="3">5.4.99.25</ecNumber>
    </recommendedName>
</protein>
<dbReference type="PANTHER" id="PTHR13767:SF2">
    <property type="entry name" value="PSEUDOURIDYLATE SYNTHASE TRUB1"/>
    <property type="match status" value="1"/>
</dbReference>
<dbReference type="GO" id="GO:1990481">
    <property type="term" value="P:mRNA pseudouridine synthesis"/>
    <property type="evidence" value="ECO:0007669"/>
    <property type="project" value="TreeGrafter"/>
</dbReference>
<comment type="catalytic activity">
    <reaction evidence="1">
        <text>a uridine in mRNA = a pseudouridine in mRNA</text>
        <dbReference type="Rhea" id="RHEA:56644"/>
        <dbReference type="Rhea" id="RHEA-COMP:14658"/>
        <dbReference type="Rhea" id="RHEA-COMP:14659"/>
        <dbReference type="ChEBI" id="CHEBI:65314"/>
        <dbReference type="ChEBI" id="CHEBI:65315"/>
    </reaction>
</comment>
<evidence type="ECO:0000256" key="4">
    <source>
        <dbReference type="ARBA" id="ARBA00022694"/>
    </source>
</evidence>
<dbReference type="AlphaFoldDB" id="A0A0D7BP66"/>
<keyword evidence="8" id="KW-1185">Reference proteome</keyword>
<evidence type="ECO:0000256" key="2">
    <source>
        <dbReference type="ARBA" id="ARBA00008999"/>
    </source>
</evidence>
<dbReference type="Pfam" id="PF01509">
    <property type="entry name" value="TruB_N"/>
    <property type="match status" value="1"/>
</dbReference>
<name>A0A0D7BP66_9AGAR</name>
<sequence length="333" mass="36588">MPKASLSSLPVSGIFGINKPSGPVSMSLLNEIQPLIYKSRLFVEEDKIILKPKKGKGKRRNNQPVKVGQGGTLDPLADGVLVVAVGKATKSLQSFLDGPKEYTATCLLGAETDSYDSEGKIVRKAPWKHVTEEAVKEKLCQFTGKITQIPPIFSALKMDGKPLYEYARKGLPLPRPIASREVTILSLELVKWLGTDHSFSYPTQSLTDEERKALEVAVKSVDKDAEIKNEPEESAPDEKPAAFVIKMTVSGGTYVRSIVHDLAHAVQSCGHVVTLSRTRQGQFTLAPEKEDDLPCIPYAIFDAAVKDENGQVDADGWLEWEQQVIEHLQIINV</sequence>
<dbReference type="PANTHER" id="PTHR13767">
    <property type="entry name" value="TRNA-PSEUDOURIDINE SYNTHASE"/>
    <property type="match status" value="1"/>
</dbReference>
<keyword evidence="4" id="KW-0819">tRNA processing</keyword>
<evidence type="ECO:0000256" key="5">
    <source>
        <dbReference type="ARBA" id="ARBA00023235"/>
    </source>
</evidence>
<dbReference type="OrthoDB" id="9995526at2759"/>
<reference evidence="7 8" key="1">
    <citation type="journal article" date="2015" name="Fungal Genet. Biol.">
        <title>Evolution of novel wood decay mechanisms in Agaricales revealed by the genome sequences of Fistulina hepatica and Cylindrobasidium torrendii.</title>
        <authorList>
            <person name="Floudas D."/>
            <person name="Held B.W."/>
            <person name="Riley R."/>
            <person name="Nagy L.G."/>
            <person name="Koehler G."/>
            <person name="Ransdell A.S."/>
            <person name="Younus H."/>
            <person name="Chow J."/>
            <person name="Chiniquy J."/>
            <person name="Lipzen A."/>
            <person name="Tritt A."/>
            <person name="Sun H."/>
            <person name="Haridas S."/>
            <person name="LaButti K."/>
            <person name="Ohm R.A."/>
            <person name="Kues U."/>
            <person name="Blanchette R.A."/>
            <person name="Grigoriev I.V."/>
            <person name="Minto R.E."/>
            <person name="Hibbett D.S."/>
        </authorList>
    </citation>
    <scope>NUCLEOTIDE SEQUENCE [LARGE SCALE GENOMIC DNA]</scope>
    <source>
        <strain evidence="7 8">FP15055 ss-10</strain>
    </source>
</reference>
<dbReference type="Proteomes" id="UP000054007">
    <property type="component" value="Unassembled WGS sequence"/>
</dbReference>
<evidence type="ECO:0000313" key="8">
    <source>
        <dbReference type="Proteomes" id="UP000054007"/>
    </source>
</evidence>
<dbReference type="GO" id="GO:0005634">
    <property type="term" value="C:nucleus"/>
    <property type="evidence" value="ECO:0007669"/>
    <property type="project" value="TreeGrafter"/>
</dbReference>
<dbReference type="NCBIfam" id="TIGR00431">
    <property type="entry name" value="TruB"/>
    <property type="match status" value="1"/>
</dbReference>
<dbReference type="InterPro" id="IPR020103">
    <property type="entry name" value="PsdUridine_synth_cat_dom_sf"/>
</dbReference>
<dbReference type="EC" id="5.4.99.25" evidence="3"/>
<evidence type="ECO:0000313" key="7">
    <source>
        <dbReference type="EMBL" id="KIY72207.1"/>
    </source>
</evidence>
<dbReference type="GO" id="GO:0006400">
    <property type="term" value="P:tRNA modification"/>
    <property type="evidence" value="ECO:0007669"/>
    <property type="project" value="TreeGrafter"/>
</dbReference>
<evidence type="ECO:0000256" key="1">
    <source>
        <dbReference type="ARBA" id="ARBA00001166"/>
    </source>
</evidence>
<dbReference type="EMBL" id="KN880446">
    <property type="protein sequence ID" value="KIY72207.1"/>
    <property type="molecule type" value="Genomic_DNA"/>
</dbReference>
<accession>A0A0D7BP66</accession>
<dbReference type="SUPFAM" id="SSF55120">
    <property type="entry name" value="Pseudouridine synthase"/>
    <property type="match status" value="1"/>
</dbReference>
<dbReference type="STRING" id="1314674.A0A0D7BP66"/>
<gene>
    <name evidence="7" type="ORF">CYLTODRAFT_450136</name>
</gene>
<evidence type="ECO:0000256" key="3">
    <source>
        <dbReference type="ARBA" id="ARBA00012787"/>
    </source>
</evidence>